<reference evidence="1" key="2">
    <citation type="journal article" date="2024" name="Plant">
        <title>Genomic evolution and insights into agronomic trait innovations of Sesamum species.</title>
        <authorList>
            <person name="Miao H."/>
            <person name="Wang L."/>
            <person name="Qu L."/>
            <person name="Liu H."/>
            <person name="Sun Y."/>
            <person name="Le M."/>
            <person name="Wang Q."/>
            <person name="Wei S."/>
            <person name="Zheng Y."/>
            <person name="Lin W."/>
            <person name="Duan Y."/>
            <person name="Cao H."/>
            <person name="Xiong S."/>
            <person name="Wang X."/>
            <person name="Wei L."/>
            <person name="Li C."/>
            <person name="Ma Q."/>
            <person name="Ju M."/>
            <person name="Zhao R."/>
            <person name="Li G."/>
            <person name="Mu C."/>
            <person name="Tian Q."/>
            <person name="Mei H."/>
            <person name="Zhang T."/>
            <person name="Gao T."/>
            <person name="Zhang H."/>
        </authorList>
    </citation>
    <scope>NUCLEOTIDE SEQUENCE</scope>
    <source>
        <strain evidence="1">3651</strain>
    </source>
</reference>
<evidence type="ECO:0000313" key="1">
    <source>
        <dbReference type="EMBL" id="KAK4412318.1"/>
    </source>
</evidence>
<proteinExistence type="predicted"/>
<dbReference type="Proteomes" id="UP001293254">
    <property type="component" value="Unassembled WGS sequence"/>
</dbReference>
<accession>A0AAE1XJ33</accession>
<name>A0AAE1XJ33_9LAMI</name>
<protein>
    <submittedName>
        <fullName evidence="1">Uncharacterized protein</fullName>
    </submittedName>
</protein>
<keyword evidence="2" id="KW-1185">Reference proteome</keyword>
<dbReference type="EMBL" id="JACGWO010000015">
    <property type="protein sequence ID" value="KAK4412318.1"/>
    <property type="molecule type" value="Genomic_DNA"/>
</dbReference>
<evidence type="ECO:0000313" key="2">
    <source>
        <dbReference type="Proteomes" id="UP001293254"/>
    </source>
</evidence>
<organism evidence="1 2">
    <name type="scientific">Sesamum alatum</name>
    <dbReference type="NCBI Taxonomy" id="300844"/>
    <lineage>
        <taxon>Eukaryota</taxon>
        <taxon>Viridiplantae</taxon>
        <taxon>Streptophyta</taxon>
        <taxon>Embryophyta</taxon>
        <taxon>Tracheophyta</taxon>
        <taxon>Spermatophyta</taxon>
        <taxon>Magnoliopsida</taxon>
        <taxon>eudicotyledons</taxon>
        <taxon>Gunneridae</taxon>
        <taxon>Pentapetalae</taxon>
        <taxon>asterids</taxon>
        <taxon>lamiids</taxon>
        <taxon>Lamiales</taxon>
        <taxon>Pedaliaceae</taxon>
        <taxon>Sesamum</taxon>
    </lineage>
</organism>
<gene>
    <name evidence="1" type="ORF">Salat_2983400</name>
</gene>
<sequence length="388" mass="43638">MAGSTPLFLPERYNIKQRIIEEQRMHWLFLTELCSPLALVIPKWDNHKAVFHKLRSKKISVVDSSSATPTMRLDSLLVFLGIAPVQCLWCDEFGHTVRTCTTHSSSLAAGSIKKSLAALQLDDSTWYPDTENSSSHRSSFSLRSSRFFIPSVNSGTSSPNINGAVVALSPVFPSEGSVGQRDRKLGKREYKHLLQAMHSHLAKAKENMCLAQLRKGLESLRNHFHTQSKDLTVLPFLLFKRANVPKQHSRDKGALHWKDIRLFPPTTKPDRDSLLCPCMRAWVGKEACLVVIEHRESSSWTRCLLCHLFLSASRGATMVIIRVKGWTGSLIHSYQKLEDHALMLSVSSNTTLLRQISLDAIRNLYAVGELLLPNKKEKAKPTALYFIG</sequence>
<reference evidence="1" key="1">
    <citation type="submission" date="2020-06" db="EMBL/GenBank/DDBJ databases">
        <authorList>
            <person name="Li T."/>
            <person name="Hu X."/>
            <person name="Zhang T."/>
            <person name="Song X."/>
            <person name="Zhang H."/>
            <person name="Dai N."/>
            <person name="Sheng W."/>
            <person name="Hou X."/>
            <person name="Wei L."/>
        </authorList>
    </citation>
    <scope>NUCLEOTIDE SEQUENCE</scope>
    <source>
        <strain evidence="1">3651</strain>
        <tissue evidence="1">Leaf</tissue>
    </source>
</reference>
<dbReference type="AlphaFoldDB" id="A0AAE1XJ33"/>
<comment type="caution">
    <text evidence="1">The sequence shown here is derived from an EMBL/GenBank/DDBJ whole genome shotgun (WGS) entry which is preliminary data.</text>
</comment>